<gene>
    <name evidence="1" type="ORF">MUN33_04640</name>
</gene>
<comment type="caution">
    <text evidence="1">The sequence shown here is derived from an EMBL/GenBank/DDBJ whole genome shotgun (WGS) entry which is preliminary data.</text>
</comment>
<evidence type="ECO:0000313" key="1">
    <source>
        <dbReference type="EMBL" id="MCJ7858005.1"/>
    </source>
</evidence>
<reference evidence="1" key="1">
    <citation type="submission" date="2022-04" db="EMBL/GenBank/DDBJ databases">
        <title>Corynebacterium kalidii LD5P10.</title>
        <authorList>
            <person name="Sun J.Q."/>
        </authorList>
    </citation>
    <scope>NUCLEOTIDE SEQUENCE</scope>
    <source>
        <strain evidence="1">LD5P10</strain>
    </source>
</reference>
<keyword evidence="2" id="KW-1185">Reference proteome</keyword>
<dbReference type="Proteomes" id="UP001139207">
    <property type="component" value="Unassembled WGS sequence"/>
</dbReference>
<dbReference type="RefSeq" id="WP_244803724.1">
    <property type="nucleotide sequence ID" value="NZ_JALIEA010000011.1"/>
</dbReference>
<accession>A0A9X1WG54</accession>
<proteinExistence type="predicted"/>
<dbReference type="EMBL" id="JALIEA010000011">
    <property type="protein sequence ID" value="MCJ7858005.1"/>
    <property type="molecule type" value="Genomic_DNA"/>
</dbReference>
<dbReference type="AlphaFoldDB" id="A0A9X1WG54"/>
<name>A0A9X1WG54_9CORY</name>
<organism evidence="1 2">
    <name type="scientific">Corynebacterium kalidii</name>
    <dbReference type="NCBI Taxonomy" id="2931982"/>
    <lineage>
        <taxon>Bacteria</taxon>
        <taxon>Bacillati</taxon>
        <taxon>Actinomycetota</taxon>
        <taxon>Actinomycetes</taxon>
        <taxon>Mycobacteriales</taxon>
        <taxon>Corynebacteriaceae</taxon>
        <taxon>Corynebacterium</taxon>
    </lineage>
</organism>
<sequence length="163" mass="17315">MDIAIGDSGRTLTLPAHWQELDTVPEDAPGTVAFGYRTAASFAAVTLAPLDGQMMPVDRDDVIRGIQPALQEAQAELVDVDAGETPFGDLLVYTIVETPEPEDGDGAGEGDQLNLTLHFAVDNGEYMAPYMVQGFFTGDRDEALDQARDLVTLVITAESATAG</sequence>
<evidence type="ECO:0000313" key="2">
    <source>
        <dbReference type="Proteomes" id="UP001139207"/>
    </source>
</evidence>
<protein>
    <submittedName>
        <fullName evidence="1">Uncharacterized protein</fullName>
    </submittedName>
</protein>